<dbReference type="Proteomes" id="UP000070612">
    <property type="component" value="Unassembled WGS sequence"/>
</dbReference>
<organism evidence="9 10">
    <name type="scientific">Mycolicibacterium wolinskyi</name>
    <dbReference type="NCBI Taxonomy" id="59750"/>
    <lineage>
        <taxon>Bacteria</taxon>
        <taxon>Bacillati</taxon>
        <taxon>Actinomycetota</taxon>
        <taxon>Actinomycetes</taxon>
        <taxon>Mycobacteriales</taxon>
        <taxon>Mycobacteriaceae</taxon>
        <taxon>Mycolicibacterium</taxon>
    </lineage>
</organism>
<dbReference type="InterPro" id="IPR036259">
    <property type="entry name" value="MFS_trans_sf"/>
</dbReference>
<feature type="transmembrane region" description="Helical" evidence="7">
    <location>
        <begin position="211"/>
        <end position="233"/>
    </location>
</feature>
<comment type="subcellular location">
    <subcellularLocation>
        <location evidence="1">Cell membrane</location>
        <topology evidence="1">Multi-pass membrane protein</topology>
    </subcellularLocation>
</comment>
<feature type="transmembrane region" description="Helical" evidence="7">
    <location>
        <begin position="107"/>
        <end position="129"/>
    </location>
</feature>
<feature type="transmembrane region" description="Helical" evidence="7">
    <location>
        <begin position="52"/>
        <end position="70"/>
    </location>
</feature>
<dbReference type="GO" id="GO:0005886">
    <property type="term" value="C:plasma membrane"/>
    <property type="evidence" value="ECO:0007669"/>
    <property type="project" value="UniProtKB-SubCell"/>
</dbReference>
<feature type="transmembrane region" description="Helical" evidence="7">
    <location>
        <begin position="15"/>
        <end position="32"/>
    </location>
</feature>
<evidence type="ECO:0000256" key="5">
    <source>
        <dbReference type="ARBA" id="ARBA00023063"/>
    </source>
</evidence>
<dbReference type="PATRIC" id="fig|59750.3.peg.684"/>
<gene>
    <name evidence="9" type="ORF">AFM11_16670</name>
</gene>
<keyword evidence="4 7" id="KW-1133">Transmembrane helix</keyword>
<dbReference type="InterPro" id="IPR011701">
    <property type="entry name" value="MFS"/>
</dbReference>
<feature type="transmembrane region" description="Helical" evidence="7">
    <location>
        <begin position="253"/>
        <end position="270"/>
    </location>
</feature>
<evidence type="ECO:0000256" key="3">
    <source>
        <dbReference type="ARBA" id="ARBA00022692"/>
    </source>
</evidence>
<comment type="caution">
    <text evidence="9">The sequence shown here is derived from an EMBL/GenBank/DDBJ whole genome shotgun (WGS) entry which is preliminary data.</text>
</comment>
<dbReference type="PROSITE" id="PS50850">
    <property type="entry name" value="MFS"/>
    <property type="match status" value="1"/>
</dbReference>
<feature type="transmembrane region" description="Helical" evidence="7">
    <location>
        <begin position="82"/>
        <end position="101"/>
    </location>
</feature>
<evidence type="ECO:0000259" key="8">
    <source>
        <dbReference type="PROSITE" id="PS50850"/>
    </source>
</evidence>
<feature type="transmembrane region" description="Helical" evidence="7">
    <location>
        <begin position="166"/>
        <end position="190"/>
    </location>
</feature>
<dbReference type="STRING" id="59750.AWC31_01240"/>
<dbReference type="GO" id="GO:0015112">
    <property type="term" value="F:nitrate transmembrane transporter activity"/>
    <property type="evidence" value="ECO:0007669"/>
    <property type="project" value="InterPro"/>
</dbReference>
<name>A0A132PKX4_9MYCO</name>
<keyword evidence="5" id="KW-0534">Nitrate assimilation</keyword>
<feature type="transmembrane region" description="Helical" evidence="7">
    <location>
        <begin position="282"/>
        <end position="300"/>
    </location>
</feature>
<keyword evidence="10" id="KW-1185">Reference proteome</keyword>
<dbReference type="InterPro" id="IPR020846">
    <property type="entry name" value="MFS_dom"/>
</dbReference>
<proteinExistence type="inferred from homology"/>
<dbReference type="RefSeq" id="WP_067850710.1">
    <property type="nucleotide sequence ID" value="NZ_LGTW01000010.1"/>
</dbReference>
<feature type="transmembrane region" description="Helical" evidence="7">
    <location>
        <begin position="306"/>
        <end position="330"/>
    </location>
</feature>
<comment type="similarity">
    <text evidence="2">Belongs to the major facilitator superfamily. Nitrate/nitrite porter (TC 2.A.1.8) family.</text>
</comment>
<dbReference type="EMBL" id="LGTW01000010">
    <property type="protein sequence ID" value="KWX23005.1"/>
    <property type="molecule type" value="Genomic_DNA"/>
</dbReference>
<evidence type="ECO:0000313" key="9">
    <source>
        <dbReference type="EMBL" id="KWX23005.1"/>
    </source>
</evidence>
<feature type="domain" description="Major facilitator superfamily (MFS) profile" evidence="8">
    <location>
        <begin position="16"/>
        <end position="398"/>
    </location>
</feature>
<evidence type="ECO:0000313" key="10">
    <source>
        <dbReference type="Proteomes" id="UP000070612"/>
    </source>
</evidence>
<evidence type="ECO:0000256" key="4">
    <source>
        <dbReference type="ARBA" id="ARBA00022989"/>
    </source>
</evidence>
<protein>
    <submittedName>
        <fullName evidence="9">MFS transporter</fullName>
    </submittedName>
</protein>
<feature type="transmembrane region" description="Helical" evidence="7">
    <location>
        <begin position="342"/>
        <end position="360"/>
    </location>
</feature>
<dbReference type="AlphaFoldDB" id="A0A132PKX4"/>
<feature type="transmembrane region" description="Helical" evidence="7">
    <location>
        <begin position="141"/>
        <end position="160"/>
    </location>
</feature>
<dbReference type="GO" id="GO:0042128">
    <property type="term" value="P:nitrate assimilation"/>
    <property type="evidence" value="ECO:0007669"/>
    <property type="project" value="UniProtKB-KW"/>
</dbReference>
<evidence type="ECO:0000256" key="6">
    <source>
        <dbReference type="ARBA" id="ARBA00023136"/>
    </source>
</evidence>
<dbReference type="Gene3D" id="1.20.1250.20">
    <property type="entry name" value="MFS general substrate transporter like domains"/>
    <property type="match status" value="2"/>
</dbReference>
<reference evidence="9 10" key="1">
    <citation type="submission" date="2015-07" db="EMBL/GenBank/DDBJ databases">
        <title>A draft genome sequence of Mycobacterium wolinskyi.</title>
        <authorList>
            <person name="de Man T.J."/>
            <person name="Perry K.A."/>
            <person name="Coulliette A.D."/>
            <person name="Jensen B."/>
            <person name="Toney N.C."/>
            <person name="Limbago B.M."/>
            <person name="Noble-Wang J."/>
        </authorList>
    </citation>
    <scope>NUCLEOTIDE SEQUENCE [LARGE SCALE GENOMIC DNA]</scope>
    <source>
        <strain evidence="9 10">CDC_01</strain>
    </source>
</reference>
<sequence length="405" mass="42426">MSTATTPYTGRRQSVNLVLATWVSAINFWAWNMIGPLSTTYAGDMRLSSTEASMLVATPILVGSLGRIVIGSLTDRFGGRTMFIAVSLASIPPVVAVGLAAEAGSYPLLLVFGFFLGIAGTIFAVGIPFSNNWYEPSRRGFATGVFGMGMVGTALSAFFTPRFVNWFGLMATHIIVAAALALTAVLCIAVMKDAPAFVPNTDPVLPKLKAAAKLAVTWEMSFLYAVVFGGFVAFSNYLPTYIKTVYDFPAVEAGARTAAFALAAVLARPIGGALSDRIPPKYVVLVSFAGTALMAFVAVFEPPPDVWSAATFITLAIFLGIGTGGVFAWVARRAPAKSVGSVTGIVAAAGGLGGYFPPLVMGATYDRVGNDYTVGLLLLVATALVALAYTALRLHAHEPVKEPKP</sequence>
<keyword evidence="6 7" id="KW-0472">Membrane</keyword>
<evidence type="ECO:0000256" key="1">
    <source>
        <dbReference type="ARBA" id="ARBA00004651"/>
    </source>
</evidence>
<accession>A0A132PKX4</accession>
<dbReference type="InterPro" id="IPR044772">
    <property type="entry name" value="NO3_transporter"/>
</dbReference>
<dbReference type="CDD" id="cd17341">
    <property type="entry name" value="MFS_NRT2_like"/>
    <property type="match status" value="1"/>
</dbReference>
<evidence type="ECO:0000256" key="2">
    <source>
        <dbReference type="ARBA" id="ARBA00008432"/>
    </source>
</evidence>
<evidence type="ECO:0000256" key="7">
    <source>
        <dbReference type="SAM" id="Phobius"/>
    </source>
</evidence>
<keyword evidence="3 7" id="KW-0812">Transmembrane</keyword>
<dbReference type="SUPFAM" id="SSF103473">
    <property type="entry name" value="MFS general substrate transporter"/>
    <property type="match status" value="1"/>
</dbReference>
<dbReference type="Pfam" id="PF07690">
    <property type="entry name" value="MFS_1"/>
    <property type="match status" value="1"/>
</dbReference>
<dbReference type="PANTHER" id="PTHR23515">
    <property type="entry name" value="HIGH-AFFINITY NITRATE TRANSPORTER 2.3"/>
    <property type="match status" value="1"/>
</dbReference>
<feature type="transmembrane region" description="Helical" evidence="7">
    <location>
        <begin position="372"/>
        <end position="392"/>
    </location>
</feature>